<dbReference type="PRINTS" id="PR00359">
    <property type="entry name" value="BP450"/>
</dbReference>
<accession>A0ABV9SBU0</accession>
<dbReference type="PANTHER" id="PTHR46696">
    <property type="entry name" value="P450, PUTATIVE (EUROFUNG)-RELATED"/>
    <property type="match status" value="1"/>
</dbReference>
<evidence type="ECO:0000313" key="2">
    <source>
        <dbReference type="EMBL" id="MFC4857289.1"/>
    </source>
</evidence>
<comment type="caution">
    <text evidence="2">The sequence shown here is derived from an EMBL/GenBank/DDBJ whole genome shotgun (WGS) entry which is preliminary data.</text>
</comment>
<organism evidence="2 3">
    <name type="scientific">Actinophytocola glycyrrhizae</name>
    <dbReference type="NCBI Taxonomy" id="2044873"/>
    <lineage>
        <taxon>Bacteria</taxon>
        <taxon>Bacillati</taxon>
        <taxon>Actinomycetota</taxon>
        <taxon>Actinomycetes</taxon>
        <taxon>Pseudonocardiales</taxon>
        <taxon>Pseudonocardiaceae</taxon>
    </lineage>
</organism>
<dbReference type="CDD" id="cd20625">
    <property type="entry name" value="CYP164-like"/>
    <property type="match status" value="1"/>
</dbReference>
<dbReference type="RefSeq" id="WP_378059276.1">
    <property type="nucleotide sequence ID" value="NZ_JBHSIS010000017.1"/>
</dbReference>
<reference evidence="3" key="1">
    <citation type="journal article" date="2019" name="Int. J. Syst. Evol. Microbiol.">
        <title>The Global Catalogue of Microorganisms (GCM) 10K type strain sequencing project: providing services to taxonomists for standard genome sequencing and annotation.</title>
        <authorList>
            <consortium name="The Broad Institute Genomics Platform"/>
            <consortium name="The Broad Institute Genome Sequencing Center for Infectious Disease"/>
            <person name="Wu L."/>
            <person name="Ma J."/>
        </authorList>
    </citation>
    <scope>NUCLEOTIDE SEQUENCE [LARGE SCALE GENOMIC DNA]</scope>
    <source>
        <strain evidence="3">ZS-22-S1</strain>
    </source>
</reference>
<evidence type="ECO:0000313" key="3">
    <source>
        <dbReference type="Proteomes" id="UP001595859"/>
    </source>
</evidence>
<dbReference type="InterPro" id="IPR036396">
    <property type="entry name" value="Cyt_P450_sf"/>
</dbReference>
<dbReference type="InterPro" id="IPR001128">
    <property type="entry name" value="Cyt_P450"/>
</dbReference>
<sequence>MSDGVSSTAEKIGVRLLSDEVFLDPYPTYALLRDKSPAHWDAQLNGWVLTRYDDVYGALRDHGTFSSRRIGLLAARGGADPSEPMRQFIRLASGWMWMLDPPEHARVRKLMNQGFSPRDVRNLEPLVQEIVTDLVDVMVEQGEFDLIPDFSYSVPALVLCALYGLPRSDAPLITQWCDTIKVFLGGAPDLAASGGPAAESLQHMMTYLTDVIAERRRSPKDDDLVSRLVQAEENGDRLDEEELCSNLLLLLVATFETSIDLLGNGLLGLLTQREQWDLLKADPSLVPGAVEEVLRYDGPVQLTHRLVTQDVELHGRRIEQGQLVYLVRGAANRDPAKFSDPDRIDIRRKETGHVALGAGVHYCIGAGLARMEGALALTELSTRMPDLQLIGDRPHRWRADNLQFRGLATLPAASGRG</sequence>
<dbReference type="Pfam" id="PF00067">
    <property type="entry name" value="p450"/>
    <property type="match status" value="1"/>
</dbReference>
<comment type="similarity">
    <text evidence="1">Belongs to the cytochrome P450 family.</text>
</comment>
<gene>
    <name evidence="2" type="ORF">ACFPCV_27650</name>
</gene>
<dbReference type="InterPro" id="IPR002397">
    <property type="entry name" value="Cyt_P450_B"/>
</dbReference>
<name>A0ABV9SBU0_9PSEU</name>
<protein>
    <submittedName>
        <fullName evidence="2">Cytochrome P450</fullName>
    </submittedName>
</protein>
<dbReference type="Proteomes" id="UP001595859">
    <property type="component" value="Unassembled WGS sequence"/>
</dbReference>
<keyword evidence="3" id="KW-1185">Reference proteome</keyword>
<evidence type="ECO:0000256" key="1">
    <source>
        <dbReference type="ARBA" id="ARBA00010617"/>
    </source>
</evidence>
<dbReference type="PANTHER" id="PTHR46696:SF1">
    <property type="entry name" value="CYTOCHROME P450 YJIB-RELATED"/>
    <property type="match status" value="1"/>
</dbReference>
<proteinExistence type="inferred from homology"/>
<dbReference type="SUPFAM" id="SSF48264">
    <property type="entry name" value="Cytochrome P450"/>
    <property type="match status" value="1"/>
</dbReference>
<dbReference type="EMBL" id="JBHSIS010000017">
    <property type="protein sequence ID" value="MFC4857289.1"/>
    <property type="molecule type" value="Genomic_DNA"/>
</dbReference>
<dbReference type="Gene3D" id="1.10.630.10">
    <property type="entry name" value="Cytochrome P450"/>
    <property type="match status" value="1"/>
</dbReference>